<keyword evidence="10" id="KW-0998">Cell outer membrane</keyword>
<dbReference type="GO" id="GO:0009279">
    <property type="term" value="C:cell outer membrane"/>
    <property type="evidence" value="ECO:0007669"/>
    <property type="project" value="UniProtKB-SubCell"/>
</dbReference>
<evidence type="ECO:0000313" key="16">
    <source>
        <dbReference type="Proteomes" id="UP000189800"/>
    </source>
</evidence>
<feature type="domain" description="Trimeric autotransporter adhesin YadA-like stalk" evidence="14">
    <location>
        <begin position="1259"/>
        <end position="1295"/>
    </location>
</feature>
<dbReference type="Gene3D" id="1.20.5.170">
    <property type="match status" value="2"/>
</dbReference>
<evidence type="ECO:0000259" key="14">
    <source>
        <dbReference type="Pfam" id="PF05662"/>
    </source>
</evidence>
<evidence type="ECO:0000256" key="11">
    <source>
        <dbReference type="SAM" id="Coils"/>
    </source>
</evidence>
<evidence type="ECO:0000256" key="3">
    <source>
        <dbReference type="ARBA" id="ARBA00005848"/>
    </source>
</evidence>
<evidence type="ECO:0000259" key="13">
    <source>
        <dbReference type="Pfam" id="PF03895"/>
    </source>
</evidence>
<evidence type="ECO:0000256" key="9">
    <source>
        <dbReference type="ARBA" id="ARBA00023136"/>
    </source>
</evidence>
<dbReference type="SUPFAM" id="SSF54523">
    <property type="entry name" value="Pili subunits"/>
    <property type="match status" value="1"/>
</dbReference>
<evidence type="ECO:0000256" key="5">
    <source>
        <dbReference type="ARBA" id="ARBA00022452"/>
    </source>
</evidence>
<dbReference type="GO" id="GO:0009986">
    <property type="term" value="C:cell surface"/>
    <property type="evidence" value="ECO:0007669"/>
    <property type="project" value="UniProtKB-SubCell"/>
</dbReference>
<evidence type="ECO:0000256" key="12">
    <source>
        <dbReference type="SAM" id="SignalP"/>
    </source>
</evidence>
<feature type="domain" description="Trimeric autotransporter adhesin YadA-like stalk" evidence="14">
    <location>
        <begin position="692"/>
        <end position="733"/>
    </location>
</feature>
<keyword evidence="4" id="KW-0813">Transport</keyword>
<feature type="signal peptide" evidence="12">
    <location>
        <begin position="1"/>
        <end position="15"/>
    </location>
</feature>
<accession>A0A1T0CTQ3</accession>
<feature type="domain" description="Trimeric autotransporter adhesin YadA-like C-terminal membrane anchor" evidence="13">
    <location>
        <begin position="1323"/>
        <end position="1385"/>
    </location>
</feature>
<dbReference type="InterPro" id="IPR005594">
    <property type="entry name" value="YadA_C"/>
</dbReference>
<evidence type="ECO:0008006" key="17">
    <source>
        <dbReference type="Google" id="ProtNLM"/>
    </source>
</evidence>
<comment type="caution">
    <text evidence="15">The sequence shown here is derived from an EMBL/GenBank/DDBJ whole genome shotgun (WGS) entry which is preliminary data.</text>
</comment>
<keyword evidence="5" id="KW-1134">Transmembrane beta strand</keyword>
<evidence type="ECO:0000256" key="10">
    <source>
        <dbReference type="ARBA" id="ARBA00023237"/>
    </source>
</evidence>
<keyword evidence="8" id="KW-0653">Protein transport</keyword>
<evidence type="ECO:0000256" key="8">
    <source>
        <dbReference type="ARBA" id="ARBA00022927"/>
    </source>
</evidence>
<dbReference type="Gene3D" id="3.30.1300.30">
    <property type="entry name" value="GSPII I/J protein-like"/>
    <property type="match status" value="1"/>
</dbReference>
<keyword evidence="6" id="KW-0812">Transmembrane</keyword>
<feature type="coiled-coil region" evidence="11">
    <location>
        <begin position="498"/>
        <end position="551"/>
    </location>
</feature>
<dbReference type="InterPro" id="IPR011049">
    <property type="entry name" value="Serralysin-like_metalloprot_C"/>
</dbReference>
<dbReference type="InterPro" id="IPR045584">
    <property type="entry name" value="Pilin-like"/>
</dbReference>
<dbReference type="Gene3D" id="2.150.10.10">
    <property type="entry name" value="Serralysin-like metalloprotease, C-terminal"/>
    <property type="match status" value="2"/>
</dbReference>
<name>A0A1T0CTQ3_9GAMM</name>
<dbReference type="Pfam" id="PF05662">
    <property type="entry name" value="YadA_stalk"/>
    <property type="match status" value="2"/>
</dbReference>
<protein>
    <recommendedName>
        <fullName evidence="17">Trimeric autotransporter adhesin YadA-like C-terminal membrane anchor domain-containing protein</fullName>
    </recommendedName>
</protein>
<dbReference type="InterPro" id="IPR008635">
    <property type="entry name" value="Coiled_stalk_dom"/>
</dbReference>
<dbReference type="Pfam" id="PF03895">
    <property type="entry name" value="YadA_anchor"/>
    <property type="match status" value="1"/>
</dbReference>
<dbReference type="CDD" id="cd12820">
    <property type="entry name" value="LbR_YadA-like"/>
    <property type="match status" value="1"/>
</dbReference>
<keyword evidence="7 12" id="KW-0732">Signal</keyword>
<dbReference type="STRING" id="470453.B0680_01815"/>
<keyword evidence="16" id="KW-1185">Reference proteome</keyword>
<reference evidence="15 16" key="1">
    <citation type="submission" date="2017-02" db="EMBL/GenBank/DDBJ databases">
        <title>Draft genome sequence of Moraxella pluranimalium CCUG 54913T type strain.</title>
        <authorList>
            <person name="Salva-Serra F."/>
            <person name="Engstrom-Jakobsson H."/>
            <person name="Thorell K."/>
            <person name="Jaen-Luchoro D."/>
            <person name="Gonzales-Siles L."/>
            <person name="Karlsson R."/>
            <person name="Yazdan S."/>
            <person name="Boulund F."/>
            <person name="Johnning A."/>
            <person name="Engstrand L."/>
            <person name="Kristiansson E."/>
            <person name="Moore E."/>
        </authorList>
    </citation>
    <scope>NUCLEOTIDE SEQUENCE [LARGE SCALE GENOMIC DNA]</scope>
    <source>
        <strain evidence="15 16">CCUG 54913</strain>
    </source>
</reference>
<keyword evidence="11" id="KW-0175">Coiled coil</keyword>
<organism evidence="15 16">
    <name type="scientific">Moraxella pluranimalium</name>
    <dbReference type="NCBI Taxonomy" id="470453"/>
    <lineage>
        <taxon>Bacteria</taxon>
        <taxon>Pseudomonadati</taxon>
        <taxon>Pseudomonadota</taxon>
        <taxon>Gammaproteobacteria</taxon>
        <taxon>Moraxellales</taxon>
        <taxon>Moraxellaceae</taxon>
        <taxon>Moraxella</taxon>
    </lineage>
</organism>
<gene>
    <name evidence="15" type="ORF">B0680_01815</name>
</gene>
<keyword evidence="9" id="KW-0472">Membrane</keyword>
<evidence type="ECO:0000256" key="1">
    <source>
        <dbReference type="ARBA" id="ARBA00004241"/>
    </source>
</evidence>
<comment type="similarity">
    <text evidence="3">Belongs to the autotransporter-2 (AT-2) (TC 1.B.40) family.</text>
</comment>
<dbReference type="SUPFAM" id="SSF101967">
    <property type="entry name" value="Adhesin YadA, collagen-binding domain"/>
    <property type="match status" value="3"/>
</dbReference>
<evidence type="ECO:0000256" key="7">
    <source>
        <dbReference type="ARBA" id="ARBA00022729"/>
    </source>
</evidence>
<dbReference type="GO" id="GO:0015031">
    <property type="term" value="P:protein transport"/>
    <property type="evidence" value="ECO:0007669"/>
    <property type="project" value="UniProtKB-KW"/>
</dbReference>
<evidence type="ECO:0000256" key="4">
    <source>
        <dbReference type="ARBA" id="ARBA00022448"/>
    </source>
</evidence>
<feature type="chain" id="PRO_5012256003" description="Trimeric autotransporter adhesin YadA-like C-terminal membrane anchor domain-containing protein" evidence="12">
    <location>
        <begin position="16"/>
        <end position="1385"/>
    </location>
</feature>
<sequence>MTAASAMLASVDVMAATTLGENQTITDTTSVAIGNNVIATGADTVAVGDYTKATGDESTALGERATTFGNQATATGSYAFADGNQSTSNGHASSAMAIDTIAIGVNSGAAGGSMSKEDWDKLIVIDREIKELDPSQFTKTVTTPGGEPDRTPVDEAKKVLDEALKQGQYTTGYAQSTSPSPMYMSLPDGGEGPPPAGLNIIQKTELTGAIADVYNKLAVPTGNLHETLPGRPDSPTTRNFASLGHIMSLAKESGFDMNTISDTVALAKKYGAPLDGEIFMNPGANPNSNSLFDASRIHYRDWLEGNGLQGDNAIIVQETTTMDDVEKQYLAGQEVLSVYKKYGGGDVGDMYAKMWEDTVRTYAQNVDPQVKQDALSALNDGLTQELLDKYQGTPQEQDFINTMLVAAAAKSVDIYSALPEDGIMLVEERIFDGISNAAYTLSNTYTVASNIGAGGLTSWAWVPNDYSYMQGFSNVDPAQLEAALNRSYESAKAIIQARQDAQAAYDQALAEYEAAVAAGGTGGTTTTTTDLAAYEAALAEKRAELTKLANAAGFDGTFESLSDVFGSKAGRAIAIGNSAYVSGDESVGVGYGNKVTGNQANVFGTHNTVTADNNNVVGNNNTVTTAGNNILGNAVTFAAGVATVGNVALGNDSVIGAAVPTKSVDIRGTTYNFAGTNPTSVVTVGSAGNERQITNVAAGQVTATSTDAVNGSQLYAVVKAVQDLEAGSADTNTDKSVRVKSGSELLTVTGAAGTTDGITTMTDYTVSINKGTFGTDPTTGEVTAPTDGVATTADVADAINSGSFVVTAGGTKLADVGFGDTLSFVDGNGTKAVVKNGGVAYDINVKSTDGSIVTKPNTDGSVDLTVNTSMIPSTVVDAGKGIEVTPVTNGNTTTYTVAVDDTIADKQFVADEIAKIKIPEVDLSGLITHEESVVAGDNITVSQDSKNATGGKEFKVSLNSTLTSIDKIGGGTGAGSSISFGDNTINAGGATISNIANPTNATDAATKAYVDDKATTVAKGDGISVTSKTTTTPSGAVNTEYTVALDDATKAQLAKEESVSAGSNIVVKQDKLNSTGGKNYNVSLASDLTGIKSISNGDTAVKLGDGAVNVGGSTITNVASPVNATDAANKAYVDNSKTTVSKGDGITITTTQTTKDGATSVDYAVALDDGTKAKLAQVDVNKAAIAKGINTTADDGKVTNHPLGGIVAVLGDGKNIKTVTTDTGAISVQMADNLKVGSVVIEGTSVGMGAGGISAGGNKIYNVAAGTISPSSMDAVNGSQLYATNMNVANNAQNIGMLKERMDEFDDALDAQAAGARAALGIPQVTLPGKSMVGVGLGNYGDAQALAVGFSRLSDNARTILKGSIDANTKDTNKLGVSLGLGFQW</sequence>
<dbReference type="Proteomes" id="UP000189800">
    <property type="component" value="Unassembled WGS sequence"/>
</dbReference>
<proteinExistence type="inferred from homology"/>
<evidence type="ECO:0000313" key="15">
    <source>
        <dbReference type="EMBL" id="OOS25589.1"/>
    </source>
</evidence>
<comment type="subcellular location">
    <subcellularLocation>
        <location evidence="2">Cell outer membrane</location>
    </subcellularLocation>
    <subcellularLocation>
        <location evidence="1">Cell surface</location>
    </subcellularLocation>
</comment>
<evidence type="ECO:0000256" key="2">
    <source>
        <dbReference type="ARBA" id="ARBA00004442"/>
    </source>
</evidence>
<evidence type="ECO:0000256" key="6">
    <source>
        <dbReference type="ARBA" id="ARBA00022692"/>
    </source>
</evidence>
<dbReference type="EMBL" id="MUYU01000006">
    <property type="protein sequence ID" value="OOS25589.1"/>
    <property type="molecule type" value="Genomic_DNA"/>
</dbReference>